<reference evidence="3" key="2">
    <citation type="journal article" date="2011" name="Proc. Natl. Acad. Sci. U.S.A.">
        <title>Obligate biotrophy features unraveled by the genomic analysis of rust fungi.</title>
        <authorList>
            <person name="Duplessis S."/>
            <person name="Cuomo C.A."/>
            <person name="Lin Y.-C."/>
            <person name="Aerts A."/>
            <person name="Tisserant E."/>
            <person name="Veneault-Fourrey C."/>
            <person name="Joly D.L."/>
            <person name="Hacquard S."/>
            <person name="Amselem J."/>
            <person name="Cantarel B.L."/>
            <person name="Chiu R."/>
            <person name="Coutinho P.M."/>
            <person name="Feau N."/>
            <person name="Field M."/>
            <person name="Frey P."/>
            <person name="Gelhaye E."/>
            <person name="Goldberg J."/>
            <person name="Grabherr M.G."/>
            <person name="Kodira C.D."/>
            <person name="Kohler A."/>
            <person name="Kuees U."/>
            <person name="Lindquist E.A."/>
            <person name="Lucas S.M."/>
            <person name="Mago R."/>
            <person name="Mauceli E."/>
            <person name="Morin E."/>
            <person name="Murat C."/>
            <person name="Pangilinan J.L."/>
            <person name="Park R."/>
            <person name="Pearson M."/>
            <person name="Quesneville H."/>
            <person name="Rouhier N."/>
            <person name="Sakthikumar S."/>
            <person name="Salamov A.A."/>
            <person name="Schmutz J."/>
            <person name="Selles B."/>
            <person name="Shapiro H."/>
            <person name="Tanguay P."/>
            <person name="Tuskan G.A."/>
            <person name="Henrissat B."/>
            <person name="Van de Peer Y."/>
            <person name="Rouze P."/>
            <person name="Ellis J.G."/>
            <person name="Dodds P.N."/>
            <person name="Schein J.E."/>
            <person name="Zhong S."/>
            <person name="Hamelin R.C."/>
            <person name="Grigoriev I.V."/>
            <person name="Szabo L.J."/>
            <person name="Martin F."/>
        </authorList>
    </citation>
    <scope>NUCLEOTIDE SEQUENCE [LARGE SCALE GENOMIC DNA]</scope>
    <source>
        <strain evidence="3">CRL 75-36-700-3 / race SCCL</strain>
    </source>
</reference>
<dbReference type="AlphaFoldDB" id="E3KY37"/>
<organism evidence="2 3">
    <name type="scientific">Puccinia graminis f. sp. tritici (strain CRL 75-36-700-3 / race SCCL)</name>
    <name type="common">Black stem rust fungus</name>
    <dbReference type="NCBI Taxonomy" id="418459"/>
    <lineage>
        <taxon>Eukaryota</taxon>
        <taxon>Fungi</taxon>
        <taxon>Dikarya</taxon>
        <taxon>Basidiomycota</taxon>
        <taxon>Pucciniomycotina</taxon>
        <taxon>Pucciniomycetes</taxon>
        <taxon>Pucciniales</taxon>
        <taxon>Pucciniaceae</taxon>
        <taxon>Puccinia</taxon>
    </lineage>
</organism>
<feature type="region of interest" description="Disordered" evidence="1">
    <location>
        <begin position="82"/>
        <end position="101"/>
    </location>
</feature>
<dbReference type="EMBL" id="DS178320">
    <property type="protein sequence ID" value="EFP89238.2"/>
    <property type="molecule type" value="Genomic_DNA"/>
</dbReference>
<sequence>MMLSIRSSSSSDSPPLHPLQSGQLSHHHHLPPLHRSQSGRSASKTPPMPIHPTEHPPPRTIFQCNLNQPLFMHYLPKPAHHRSIISQPHPSSSIPKPPPPSFLSTHSSSLTVLLFDRLSADHRATKPHFNSPNSINLASRSLLLYLQKFIMIPQPTQDQLLLRSFLADIAKSCYWSSLIRPLIFLVISYQPTLRPSDRPLPKLLNPPKLPESSSPPAKLPLRLAAPPAPKRFRAARGFKCSPLVDPDPSILHQHQPSSFHLARSTASRTIPQSALFIPPSRKVISQLEIHRLSARAQSRMQRSPYCPAEDSLDGDQRHQRYYLVNAYREKLLLLYEPSDTPLHPPVRQQFELGSDDDEDEHEHGCNDDDDGLEPLEDLLDWDSSTRQN</sequence>
<dbReference type="InParanoid" id="E3KY37"/>
<feature type="region of interest" description="Disordered" evidence="1">
    <location>
        <begin position="197"/>
        <end position="220"/>
    </location>
</feature>
<feature type="compositionally biased region" description="Low complexity" evidence="1">
    <location>
        <begin position="201"/>
        <end position="220"/>
    </location>
</feature>
<dbReference type="VEuPathDB" id="FungiDB:PGTG_15079"/>
<evidence type="ECO:0000313" key="3">
    <source>
        <dbReference type="Proteomes" id="UP000008783"/>
    </source>
</evidence>
<reference key="1">
    <citation type="submission" date="2007-01" db="EMBL/GenBank/DDBJ databases">
        <title>The Genome Sequence of Puccinia graminis f. sp. tritici Strain CRL 75-36-700-3.</title>
        <authorList>
            <consortium name="The Broad Institute Genome Sequencing Platform"/>
            <person name="Birren B."/>
            <person name="Lander E."/>
            <person name="Galagan J."/>
            <person name="Nusbaum C."/>
            <person name="Devon K."/>
            <person name="Cuomo C."/>
            <person name="Jaffe D."/>
            <person name="Butler J."/>
            <person name="Alvarez P."/>
            <person name="Gnerre S."/>
            <person name="Grabherr M."/>
            <person name="Mauceli E."/>
            <person name="Brockman W."/>
            <person name="Young S."/>
            <person name="LaButti K."/>
            <person name="Sykes S."/>
            <person name="DeCaprio D."/>
            <person name="Crawford M."/>
            <person name="Koehrsen M."/>
            <person name="Engels R."/>
            <person name="Montgomery P."/>
            <person name="Pearson M."/>
            <person name="Howarth C."/>
            <person name="Larson L."/>
            <person name="White J."/>
            <person name="Zeng Q."/>
            <person name="Kodira C."/>
            <person name="Yandava C."/>
            <person name="Alvarado L."/>
            <person name="O'Leary S."/>
            <person name="Szabo L."/>
            <person name="Dean R."/>
            <person name="Schein J."/>
        </authorList>
    </citation>
    <scope>NUCLEOTIDE SEQUENCE</scope>
    <source>
        <strain>CRL 75-36-700-3</strain>
    </source>
</reference>
<feature type="compositionally biased region" description="Acidic residues" evidence="1">
    <location>
        <begin position="367"/>
        <end position="380"/>
    </location>
</feature>
<keyword evidence="3" id="KW-1185">Reference proteome</keyword>
<feature type="compositionally biased region" description="Low complexity" evidence="1">
    <location>
        <begin position="84"/>
        <end position="94"/>
    </location>
</feature>
<dbReference type="KEGG" id="pgr:PGTG_15079"/>
<dbReference type="GeneID" id="10546875"/>
<name>E3KY37_PUCGT</name>
<feature type="region of interest" description="Disordered" evidence="1">
    <location>
        <begin position="1"/>
        <end position="61"/>
    </location>
</feature>
<dbReference type="HOGENOM" id="CLU_744224_0_0_1"/>
<gene>
    <name evidence="2" type="ORF">PGTG_15079</name>
</gene>
<feature type="region of interest" description="Disordered" evidence="1">
    <location>
        <begin position="338"/>
        <end position="388"/>
    </location>
</feature>
<dbReference type="RefSeq" id="XP_003333657.2">
    <property type="nucleotide sequence ID" value="XM_003333609.2"/>
</dbReference>
<proteinExistence type="predicted"/>
<evidence type="ECO:0000256" key="1">
    <source>
        <dbReference type="SAM" id="MobiDB-lite"/>
    </source>
</evidence>
<accession>E3KY37</accession>
<evidence type="ECO:0000313" key="2">
    <source>
        <dbReference type="EMBL" id="EFP89238.2"/>
    </source>
</evidence>
<dbReference type="Proteomes" id="UP000008783">
    <property type="component" value="Unassembled WGS sequence"/>
</dbReference>
<feature type="compositionally biased region" description="Low complexity" evidence="1">
    <location>
        <begin position="1"/>
        <end position="24"/>
    </location>
</feature>
<dbReference type="OrthoDB" id="2507423at2759"/>
<protein>
    <submittedName>
        <fullName evidence="2">Uncharacterized protein</fullName>
    </submittedName>
</protein>